<dbReference type="EMBL" id="JACGWN010000003">
    <property type="protein sequence ID" value="KAL0456770.1"/>
    <property type="molecule type" value="Genomic_DNA"/>
</dbReference>
<evidence type="ECO:0000256" key="2">
    <source>
        <dbReference type="ARBA" id="ARBA00022614"/>
    </source>
</evidence>
<dbReference type="Pfam" id="PF00931">
    <property type="entry name" value="NB-ARC"/>
    <property type="match status" value="1"/>
</dbReference>
<dbReference type="Gene3D" id="1.20.5.4130">
    <property type="match status" value="1"/>
</dbReference>
<comment type="similarity">
    <text evidence="1">Belongs to the disease resistance NB-LRR family.</text>
</comment>
<accession>A0AAW2XT84</accession>
<reference evidence="9" key="2">
    <citation type="journal article" date="2024" name="Plant">
        <title>Genomic evolution and insights into agronomic trait innovations of Sesamum species.</title>
        <authorList>
            <person name="Miao H."/>
            <person name="Wang L."/>
            <person name="Qu L."/>
            <person name="Liu H."/>
            <person name="Sun Y."/>
            <person name="Le M."/>
            <person name="Wang Q."/>
            <person name="Wei S."/>
            <person name="Zheng Y."/>
            <person name="Lin W."/>
            <person name="Duan Y."/>
            <person name="Cao H."/>
            <person name="Xiong S."/>
            <person name="Wang X."/>
            <person name="Wei L."/>
            <person name="Li C."/>
            <person name="Ma Q."/>
            <person name="Ju M."/>
            <person name="Zhao R."/>
            <person name="Li G."/>
            <person name="Mu C."/>
            <person name="Tian Q."/>
            <person name="Mei H."/>
            <person name="Zhang T."/>
            <person name="Gao T."/>
            <person name="Zhang H."/>
        </authorList>
    </citation>
    <scope>NUCLEOTIDE SEQUENCE</scope>
    <source>
        <strain evidence="9">KEN1</strain>
    </source>
</reference>
<feature type="domain" description="NB-ARC" evidence="7">
    <location>
        <begin position="163"/>
        <end position="208"/>
    </location>
</feature>
<dbReference type="GO" id="GO:0005524">
    <property type="term" value="F:ATP binding"/>
    <property type="evidence" value="ECO:0007669"/>
    <property type="project" value="UniProtKB-KW"/>
</dbReference>
<sequence>MALETLGDLLIEEAKFLSSVSGQVEEVSDQLKAIHRFLKDADKRQDDSEMVRGLVRELRKLSIQAEDVLEKYAVQIASKREGKNLKRILKRFICILGECGNLHQIGKQTERIRSRMAELAKQFDSSRTGPESSTGSVDDINWSRKTYGHEIEEYFVGMEDQIQLLESLIKSDERSNRVIAICGMGGLGKTTLATKIYNGKAAESCLDMYKPTISA</sequence>
<protein>
    <submittedName>
        <fullName evidence="9">Disease resistance protein</fullName>
    </submittedName>
</protein>
<organism evidence="9">
    <name type="scientific">Sesamum latifolium</name>
    <dbReference type="NCBI Taxonomy" id="2727402"/>
    <lineage>
        <taxon>Eukaryota</taxon>
        <taxon>Viridiplantae</taxon>
        <taxon>Streptophyta</taxon>
        <taxon>Embryophyta</taxon>
        <taxon>Tracheophyta</taxon>
        <taxon>Spermatophyta</taxon>
        <taxon>Magnoliopsida</taxon>
        <taxon>eudicotyledons</taxon>
        <taxon>Gunneridae</taxon>
        <taxon>Pentapetalae</taxon>
        <taxon>asterids</taxon>
        <taxon>lamiids</taxon>
        <taxon>Lamiales</taxon>
        <taxon>Pedaliaceae</taxon>
        <taxon>Sesamum</taxon>
    </lineage>
</organism>
<gene>
    <name evidence="9" type="ORF">Slati_1016200</name>
</gene>
<keyword evidence="5" id="KW-0611">Plant defense</keyword>
<name>A0AAW2XT84_9LAMI</name>
<evidence type="ECO:0000256" key="3">
    <source>
        <dbReference type="ARBA" id="ARBA00022737"/>
    </source>
</evidence>
<feature type="domain" description="Disease resistance N-terminal" evidence="8">
    <location>
        <begin position="2"/>
        <end position="84"/>
    </location>
</feature>
<dbReference type="SUPFAM" id="SSF52540">
    <property type="entry name" value="P-loop containing nucleoside triphosphate hydrolases"/>
    <property type="match status" value="1"/>
</dbReference>
<evidence type="ECO:0000256" key="5">
    <source>
        <dbReference type="ARBA" id="ARBA00022821"/>
    </source>
</evidence>
<keyword evidence="6" id="KW-0067">ATP-binding</keyword>
<proteinExistence type="inferred from homology"/>
<dbReference type="InterPro" id="IPR027417">
    <property type="entry name" value="P-loop_NTPase"/>
</dbReference>
<dbReference type="GO" id="GO:0006952">
    <property type="term" value="P:defense response"/>
    <property type="evidence" value="ECO:0007669"/>
    <property type="project" value="UniProtKB-KW"/>
</dbReference>
<evidence type="ECO:0000313" key="9">
    <source>
        <dbReference type="EMBL" id="KAL0456770.1"/>
    </source>
</evidence>
<dbReference type="Pfam" id="PF18052">
    <property type="entry name" value="Rx_N"/>
    <property type="match status" value="1"/>
</dbReference>
<dbReference type="InterPro" id="IPR038005">
    <property type="entry name" value="RX-like_CC"/>
</dbReference>
<reference evidence="9" key="1">
    <citation type="submission" date="2020-06" db="EMBL/GenBank/DDBJ databases">
        <authorList>
            <person name="Li T."/>
            <person name="Hu X."/>
            <person name="Zhang T."/>
            <person name="Song X."/>
            <person name="Zhang H."/>
            <person name="Dai N."/>
            <person name="Sheng W."/>
            <person name="Hou X."/>
            <person name="Wei L."/>
        </authorList>
    </citation>
    <scope>NUCLEOTIDE SEQUENCE</scope>
    <source>
        <strain evidence="9">KEN1</strain>
        <tissue evidence="9">Leaf</tissue>
    </source>
</reference>
<evidence type="ECO:0000256" key="4">
    <source>
        <dbReference type="ARBA" id="ARBA00022741"/>
    </source>
</evidence>
<keyword evidence="3" id="KW-0677">Repeat</keyword>
<evidence type="ECO:0000256" key="6">
    <source>
        <dbReference type="ARBA" id="ARBA00022840"/>
    </source>
</evidence>
<evidence type="ECO:0000259" key="8">
    <source>
        <dbReference type="Pfam" id="PF18052"/>
    </source>
</evidence>
<evidence type="ECO:0000256" key="1">
    <source>
        <dbReference type="ARBA" id="ARBA00008894"/>
    </source>
</evidence>
<dbReference type="InterPro" id="IPR002182">
    <property type="entry name" value="NB-ARC"/>
</dbReference>
<dbReference type="AlphaFoldDB" id="A0AAW2XT84"/>
<comment type="caution">
    <text evidence="9">The sequence shown here is derived from an EMBL/GenBank/DDBJ whole genome shotgun (WGS) entry which is preliminary data.</text>
</comment>
<dbReference type="CDD" id="cd14798">
    <property type="entry name" value="RX-CC_like"/>
    <property type="match status" value="1"/>
</dbReference>
<dbReference type="PANTHER" id="PTHR19338">
    <property type="entry name" value="TRANSLOCASE OF INNER MITOCHONDRIAL MEMBRANE 13 HOMOLOG"/>
    <property type="match status" value="1"/>
</dbReference>
<evidence type="ECO:0000259" key="7">
    <source>
        <dbReference type="Pfam" id="PF00931"/>
    </source>
</evidence>
<dbReference type="Gene3D" id="3.40.50.300">
    <property type="entry name" value="P-loop containing nucleotide triphosphate hydrolases"/>
    <property type="match status" value="1"/>
</dbReference>
<dbReference type="PANTHER" id="PTHR19338:SF66">
    <property type="entry name" value="NB-ARC DOMAIN-CONTAINING PROTEIN"/>
    <property type="match status" value="1"/>
</dbReference>
<keyword evidence="2" id="KW-0433">Leucine-rich repeat</keyword>
<keyword evidence="4" id="KW-0547">Nucleotide-binding</keyword>
<dbReference type="GO" id="GO:0043531">
    <property type="term" value="F:ADP binding"/>
    <property type="evidence" value="ECO:0007669"/>
    <property type="project" value="InterPro"/>
</dbReference>
<dbReference type="InterPro" id="IPR041118">
    <property type="entry name" value="Rx_N"/>
</dbReference>